<protein>
    <recommendedName>
        <fullName evidence="2">Purple acid phosphatase Fn3-like domain-containing protein</fullName>
    </recommendedName>
</protein>
<evidence type="ECO:0000256" key="1">
    <source>
        <dbReference type="SAM" id="Phobius"/>
    </source>
</evidence>
<evidence type="ECO:0000259" key="2">
    <source>
        <dbReference type="Pfam" id="PF17808"/>
    </source>
</evidence>
<keyword evidence="1" id="KW-0812">Transmembrane</keyword>
<dbReference type="InterPro" id="IPR040974">
    <property type="entry name" value="Fn3_PAP"/>
</dbReference>
<feature type="transmembrane region" description="Helical" evidence="1">
    <location>
        <begin position="6"/>
        <end position="24"/>
    </location>
</feature>
<gene>
    <name evidence="3" type="ORF">C1H46_043791</name>
</gene>
<feature type="domain" description="Purple acid phosphatase Fn3-like" evidence="2">
    <location>
        <begin position="59"/>
        <end position="99"/>
    </location>
</feature>
<accession>A0A540K8X6</accession>
<evidence type="ECO:0000313" key="4">
    <source>
        <dbReference type="Proteomes" id="UP000315295"/>
    </source>
</evidence>
<dbReference type="AlphaFoldDB" id="A0A540K8X6"/>
<sequence>MESFFSFLSLKAAFLLIFLVNFSVGHKHYRNKEGGDGVQPLSKILIHKTVHAIHEKASVHVYPVVLGTTGKDYEWVTVNVVSPNPSANDWLGVFSPAKFK</sequence>
<comment type="caution">
    <text evidence="3">The sequence shown here is derived from an EMBL/GenBank/DDBJ whole genome shotgun (WGS) entry which is preliminary data.</text>
</comment>
<keyword evidence="1" id="KW-0472">Membrane</keyword>
<dbReference type="Pfam" id="PF17808">
    <property type="entry name" value="fn3_PAP"/>
    <property type="match status" value="1"/>
</dbReference>
<keyword evidence="4" id="KW-1185">Reference proteome</keyword>
<reference evidence="3 4" key="1">
    <citation type="journal article" date="2019" name="G3 (Bethesda)">
        <title>Sequencing of a Wild Apple (Malus baccata) Genome Unravels the Differences Between Cultivated and Wild Apple Species Regarding Disease Resistance and Cold Tolerance.</title>
        <authorList>
            <person name="Chen X."/>
        </authorList>
    </citation>
    <scope>NUCLEOTIDE SEQUENCE [LARGE SCALE GENOMIC DNA]</scope>
    <source>
        <strain evidence="4">cv. Shandingzi</strain>
        <tissue evidence="3">Leaves</tissue>
    </source>
</reference>
<evidence type="ECO:0000313" key="3">
    <source>
        <dbReference type="EMBL" id="TQD70679.1"/>
    </source>
</evidence>
<dbReference type="STRING" id="106549.A0A540K8X6"/>
<dbReference type="EMBL" id="VIEB01001712">
    <property type="protein sequence ID" value="TQD70679.1"/>
    <property type="molecule type" value="Genomic_DNA"/>
</dbReference>
<organism evidence="3 4">
    <name type="scientific">Malus baccata</name>
    <name type="common">Siberian crab apple</name>
    <name type="synonym">Pyrus baccata</name>
    <dbReference type="NCBI Taxonomy" id="106549"/>
    <lineage>
        <taxon>Eukaryota</taxon>
        <taxon>Viridiplantae</taxon>
        <taxon>Streptophyta</taxon>
        <taxon>Embryophyta</taxon>
        <taxon>Tracheophyta</taxon>
        <taxon>Spermatophyta</taxon>
        <taxon>Magnoliopsida</taxon>
        <taxon>eudicotyledons</taxon>
        <taxon>Gunneridae</taxon>
        <taxon>Pentapetalae</taxon>
        <taxon>rosids</taxon>
        <taxon>fabids</taxon>
        <taxon>Rosales</taxon>
        <taxon>Rosaceae</taxon>
        <taxon>Amygdaloideae</taxon>
        <taxon>Maleae</taxon>
        <taxon>Malus</taxon>
    </lineage>
</organism>
<proteinExistence type="predicted"/>
<name>A0A540K8X6_MALBA</name>
<dbReference type="Proteomes" id="UP000315295">
    <property type="component" value="Unassembled WGS sequence"/>
</dbReference>
<keyword evidence="1" id="KW-1133">Transmembrane helix</keyword>